<dbReference type="GO" id="GO:0043565">
    <property type="term" value="F:sequence-specific DNA binding"/>
    <property type="evidence" value="ECO:0007669"/>
    <property type="project" value="InterPro"/>
</dbReference>
<dbReference type="InterPro" id="IPR036388">
    <property type="entry name" value="WH-like_DNA-bd_sf"/>
</dbReference>
<sequence>MDKQSLLDLLRRDARESVDDMARQLGADADAVAAALEELEDDGVVRGYQAVVDWNKVDEEVVRAQVEVDVELDRDTGYDQIARRIARFPEVGTLRLVSGDYDFFIEVEGDSMQGISKFISERIAPLPEVTKTVTHFVMDSYKEEGIELGDGDDDDRLSVSP</sequence>
<dbReference type="Proteomes" id="UP000443423">
    <property type="component" value="Unassembled WGS sequence"/>
</dbReference>
<dbReference type="OrthoDB" id="131500at2157"/>
<name>A0A6A8G3L6_9EURY</name>
<evidence type="ECO:0000313" key="5">
    <source>
        <dbReference type="EMBL" id="MRW95509.1"/>
    </source>
</evidence>
<evidence type="ECO:0000256" key="2">
    <source>
        <dbReference type="ARBA" id="ARBA00023125"/>
    </source>
</evidence>
<keyword evidence="2" id="KW-0238">DNA-binding</keyword>
<evidence type="ECO:0000259" key="4">
    <source>
        <dbReference type="PROSITE" id="PS50956"/>
    </source>
</evidence>
<comment type="caution">
    <text evidence="5">The sequence shown here is derived from an EMBL/GenBank/DDBJ whole genome shotgun (WGS) entry which is preliminary data.</text>
</comment>
<dbReference type="Gene3D" id="3.30.70.920">
    <property type="match status" value="1"/>
</dbReference>
<dbReference type="SUPFAM" id="SSF54909">
    <property type="entry name" value="Dimeric alpha+beta barrel"/>
    <property type="match status" value="1"/>
</dbReference>
<organism evidence="5 6">
    <name type="scientific">Haloferax marinum</name>
    <dbReference type="NCBI Taxonomy" id="2666143"/>
    <lineage>
        <taxon>Archaea</taxon>
        <taxon>Methanobacteriati</taxon>
        <taxon>Methanobacteriota</taxon>
        <taxon>Stenosarchaea group</taxon>
        <taxon>Halobacteria</taxon>
        <taxon>Halobacteriales</taxon>
        <taxon>Haloferacaceae</taxon>
        <taxon>Haloferax</taxon>
    </lineage>
</organism>
<feature type="domain" description="HTH asnC-type" evidence="4">
    <location>
        <begin position="1"/>
        <end position="79"/>
    </location>
</feature>
<dbReference type="GO" id="GO:0005829">
    <property type="term" value="C:cytosol"/>
    <property type="evidence" value="ECO:0007669"/>
    <property type="project" value="TreeGrafter"/>
</dbReference>
<gene>
    <name evidence="5" type="ORF">GJR99_02835</name>
</gene>
<dbReference type="RefSeq" id="WP_151109161.1">
    <property type="nucleotide sequence ID" value="NZ_WKJQ01000001.1"/>
</dbReference>
<dbReference type="Pfam" id="PF01037">
    <property type="entry name" value="AsnC_trans_reg"/>
    <property type="match status" value="1"/>
</dbReference>
<proteinExistence type="predicted"/>
<dbReference type="GO" id="GO:0043200">
    <property type="term" value="P:response to amino acid"/>
    <property type="evidence" value="ECO:0007669"/>
    <property type="project" value="TreeGrafter"/>
</dbReference>
<evidence type="ECO:0000256" key="1">
    <source>
        <dbReference type="ARBA" id="ARBA00023015"/>
    </source>
</evidence>
<dbReference type="Pfam" id="PF13412">
    <property type="entry name" value="HTH_24"/>
    <property type="match status" value="1"/>
</dbReference>
<dbReference type="EMBL" id="WKJQ01000001">
    <property type="protein sequence ID" value="MRW95509.1"/>
    <property type="molecule type" value="Genomic_DNA"/>
</dbReference>
<dbReference type="InterPro" id="IPR011008">
    <property type="entry name" value="Dimeric_a/b-barrel"/>
</dbReference>
<keyword evidence="1" id="KW-0805">Transcription regulation</keyword>
<dbReference type="PANTHER" id="PTHR30154">
    <property type="entry name" value="LEUCINE-RESPONSIVE REGULATORY PROTEIN"/>
    <property type="match status" value="1"/>
</dbReference>
<dbReference type="PROSITE" id="PS50956">
    <property type="entry name" value="HTH_ASNC_2"/>
    <property type="match status" value="1"/>
</dbReference>
<keyword evidence="6" id="KW-1185">Reference proteome</keyword>
<dbReference type="SMART" id="SM00344">
    <property type="entry name" value="HTH_ASNC"/>
    <property type="match status" value="1"/>
</dbReference>
<protein>
    <submittedName>
        <fullName evidence="5">Winged helix-turn-helix transcriptional regulator</fullName>
    </submittedName>
</protein>
<keyword evidence="3" id="KW-0804">Transcription</keyword>
<evidence type="ECO:0000313" key="6">
    <source>
        <dbReference type="Proteomes" id="UP000443423"/>
    </source>
</evidence>
<dbReference type="SUPFAM" id="SSF46785">
    <property type="entry name" value="Winged helix' DNA-binding domain"/>
    <property type="match status" value="1"/>
</dbReference>
<dbReference type="InterPro" id="IPR019888">
    <property type="entry name" value="Tscrpt_reg_AsnC-like"/>
</dbReference>
<dbReference type="Gene3D" id="1.10.10.10">
    <property type="entry name" value="Winged helix-like DNA-binding domain superfamily/Winged helix DNA-binding domain"/>
    <property type="match status" value="1"/>
</dbReference>
<dbReference type="InterPro" id="IPR036390">
    <property type="entry name" value="WH_DNA-bd_sf"/>
</dbReference>
<dbReference type="InterPro" id="IPR019887">
    <property type="entry name" value="Tscrpt_reg_AsnC/Lrp_C"/>
</dbReference>
<dbReference type="AlphaFoldDB" id="A0A6A8G3L6"/>
<accession>A0A6A8G3L6</accession>
<reference evidence="5 6" key="1">
    <citation type="submission" date="2019-11" db="EMBL/GenBank/DDBJ databases">
        <title>Whole genome sequence of Haloferax sp. MBLA0078.</title>
        <authorList>
            <person name="Seo M.-J."/>
            <person name="Cho E.-S."/>
        </authorList>
    </citation>
    <scope>NUCLEOTIDE SEQUENCE [LARGE SCALE GENOMIC DNA]</scope>
    <source>
        <strain evidence="5 6">MBLA0078</strain>
    </source>
</reference>
<dbReference type="PANTHER" id="PTHR30154:SF34">
    <property type="entry name" value="TRANSCRIPTIONAL REGULATOR AZLB"/>
    <property type="match status" value="1"/>
</dbReference>
<dbReference type="InterPro" id="IPR000485">
    <property type="entry name" value="AsnC-type_HTH_dom"/>
</dbReference>
<evidence type="ECO:0000256" key="3">
    <source>
        <dbReference type="ARBA" id="ARBA00023163"/>
    </source>
</evidence>